<protein>
    <submittedName>
        <fullName evidence="2">Uncharacterized protein</fullName>
    </submittedName>
</protein>
<dbReference type="RefSeq" id="XP_006697430.1">
    <property type="nucleotide sequence ID" value="XM_006697367.1"/>
</dbReference>
<dbReference type="GeneID" id="18261201"/>
<feature type="compositionally biased region" description="Low complexity" evidence="1">
    <location>
        <begin position="83"/>
        <end position="92"/>
    </location>
</feature>
<dbReference type="AlphaFoldDB" id="G0SFP7"/>
<name>G0SFP7_CHATD</name>
<evidence type="ECO:0000313" key="2">
    <source>
        <dbReference type="EMBL" id="EGS17812.1"/>
    </source>
</evidence>
<dbReference type="EMBL" id="GL988047">
    <property type="protein sequence ID" value="EGS17812.1"/>
    <property type="molecule type" value="Genomic_DNA"/>
</dbReference>
<sequence length="127" mass="13826">MPQAGACVLAALKRARDDKVKELNANISIVEKLVDAMVDSQLKSPLEKSDDVPPTSAPPKQPHWADVAATPLQSPQRKKQTTHSHPSPSGSHARPMDRTASRHVFLRMNKTESANAFWSHTSSIAAI</sequence>
<dbReference type="HOGENOM" id="CLU_1970284_0_0_1"/>
<organism evidence="3">
    <name type="scientific">Chaetomium thermophilum (strain DSM 1495 / CBS 144.50 / IMI 039719)</name>
    <name type="common">Thermochaetoides thermophila</name>
    <dbReference type="NCBI Taxonomy" id="759272"/>
    <lineage>
        <taxon>Eukaryota</taxon>
        <taxon>Fungi</taxon>
        <taxon>Dikarya</taxon>
        <taxon>Ascomycota</taxon>
        <taxon>Pezizomycotina</taxon>
        <taxon>Sordariomycetes</taxon>
        <taxon>Sordariomycetidae</taxon>
        <taxon>Sordariales</taxon>
        <taxon>Chaetomiaceae</taxon>
        <taxon>Thermochaetoides</taxon>
    </lineage>
</organism>
<accession>G0SFP7</accession>
<dbReference type="Proteomes" id="UP000008066">
    <property type="component" value="Unassembled WGS sequence"/>
</dbReference>
<evidence type="ECO:0000313" key="3">
    <source>
        <dbReference type="Proteomes" id="UP000008066"/>
    </source>
</evidence>
<proteinExistence type="predicted"/>
<gene>
    <name evidence="2" type="ORF">CTHT_0071630</name>
</gene>
<evidence type="ECO:0000256" key="1">
    <source>
        <dbReference type="SAM" id="MobiDB-lite"/>
    </source>
</evidence>
<feature type="region of interest" description="Disordered" evidence="1">
    <location>
        <begin position="42"/>
        <end position="106"/>
    </location>
</feature>
<reference evidence="2 3" key="1">
    <citation type="journal article" date="2011" name="Cell">
        <title>Insight into structure and assembly of the nuclear pore complex by utilizing the genome of a eukaryotic thermophile.</title>
        <authorList>
            <person name="Amlacher S."/>
            <person name="Sarges P."/>
            <person name="Flemming D."/>
            <person name="van Noort V."/>
            <person name="Kunze R."/>
            <person name="Devos D.P."/>
            <person name="Arumugam M."/>
            <person name="Bork P."/>
            <person name="Hurt E."/>
        </authorList>
    </citation>
    <scope>NUCLEOTIDE SEQUENCE [LARGE SCALE GENOMIC DNA]</scope>
    <source>
        <strain evidence="3">DSM 1495 / CBS 144.50 / IMI 039719</strain>
    </source>
</reference>
<keyword evidence="3" id="KW-1185">Reference proteome</keyword>
<dbReference type="KEGG" id="cthr:CTHT_0071630"/>